<evidence type="ECO:0000313" key="4">
    <source>
        <dbReference type="Proteomes" id="UP000290191"/>
    </source>
</evidence>
<dbReference type="Proteomes" id="UP000290191">
    <property type="component" value="Unassembled WGS sequence"/>
</dbReference>
<comment type="similarity">
    <text evidence="1">Belongs to the bacterial reverse transcriptase family.</text>
</comment>
<dbReference type="PROSITE" id="PS50878">
    <property type="entry name" value="RT_POL"/>
    <property type="match status" value="1"/>
</dbReference>
<feature type="domain" description="Reverse transcriptase" evidence="2">
    <location>
        <begin position="144"/>
        <end position="359"/>
    </location>
</feature>
<dbReference type="PANTHER" id="PTHR34047">
    <property type="entry name" value="NUCLEAR INTRON MATURASE 1, MITOCHONDRIAL-RELATED"/>
    <property type="match status" value="1"/>
</dbReference>
<dbReference type="EMBL" id="PDKO01000003">
    <property type="protein sequence ID" value="RXJ63635.1"/>
    <property type="molecule type" value="Genomic_DNA"/>
</dbReference>
<dbReference type="CDD" id="cd01651">
    <property type="entry name" value="RT_G2_intron"/>
    <property type="match status" value="1"/>
</dbReference>
<comment type="caution">
    <text evidence="3">The sequence shown here is derived from an EMBL/GenBank/DDBJ whole genome shotgun (WGS) entry which is preliminary data.</text>
</comment>
<dbReference type="PANTHER" id="PTHR34047:SF8">
    <property type="entry name" value="PROTEIN YKFC"/>
    <property type="match status" value="1"/>
</dbReference>
<accession>A0A4Q0Y2D5</accession>
<dbReference type="OrthoDB" id="5366084at2"/>
<evidence type="ECO:0000256" key="1">
    <source>
        <dbReference type="ARBA" id="ARBA00034120"/>
    </source>
</evidence>
<dbReference type="InterPro" id="IPR000477">
    <property type="entry name" value="RT_dom"/>
</dbReference>
<evidence type="ECO:0000313" key="3">
    <source>
        <dbReference type="EMBL" id="RXJ63635.1"/>
    </source>
</evidence>
<protein>
    <recommendedName>
        <fullName evidence="2">Reverse transcriptase domain-containing protein</fullName>
    </recommendedName>
</protein>
<reference evidence="3 4" key="1">
    <citation type="submission" date="2017-10" db="EMBL/GenBank/DDBJ databases">
        <title>Genomics of the genus Arcobacter.</title>
        <authorList>
            <person name="Perez-Cataluna A."/>
            <person name="Figueras M.J."/>
        </authorList>
    </citation>
    <scope>NUCLEOTIDE SEQUENCE [LARGE SCALE GENOMIC DNA]</scope>
    <source>
        <strain evidence="3 4">DSM 24636</strain>
    </source>
</reference>
<organism evidence="3 4">
    <name type="scientific">Halarcobacter anaerophilus</name>
    <dbReference type="NCBI Taxonomy" id="877500"/>
    <lineage>
        <taxon>Bacteria</taxon>
        <taxon>Pseudomonadati</taxon>
        <taxon>Campylobacterota</taxon>
        <taxon>Epsilonproteobacteria</taxon>
        <taxon>Campylobacterales</taxon>
        <taxon>Arcobacteraceae</taxon>
        <taxon>Halarcobacter</taxon>
    </lineage>
</organism>
<proteinExistence type="inferred from homology"/>
<gene>
    <name evidence="3" type="ORF">CRV06_05425</name>
</gene>
<dbReference type="InterPro" id="IPR043502">
    <property type="entry name" value="DNA/RNA_pol_sf"/>
</dbReference>
<dbReference type="AlphaFoldDB" id="A0A4Q0Y2D5"/>
<keyword evidence="4" id="KW-1185">Reference proteome</keyword>
<name>A0A4Q0Y2D5_9BACT</name>
<dbReference type="InterPro" id="IPR051083">
    <property type="entry name" value="GrpII_Intron_Splice-Mob/Def"/>
</dbReference>
<sequence length="425" mass="49259">MKSLGQYNNMKNDSVACQCGGNWSNSSNAGAFAMNLNNNRTNSNNNVGGRDCESKPETAMVDTGFRGVCCPALSEINTLKSLSSSNIESQTKTSKRIGYLFDKTFTVDNLYEAFLVARKGKRNKRTTLKFEMNLGAELQSLHDELHSGTYRPRAYSQFKVYEPKERIINAPAFRDLVVQHCIYKAIYEIFDNSFIDTSYACRKGGGTHKASEYTQKQMRKYSGELYYAKLDIKKFFYSIDRDILKKLFEKKIKDKRLVDLMCEFTQMNGDKGIPIGNLLSQLYALIYLNPLDHFIKRVLKVKSYVRYVDDFVMIGLALEQAKEFKNRCEKFVQDELKLELSHWHIQKIKKGINFVGYRTWKRIKFVRKHSMYKMKKAIKKFKIESIISLIGHAKGTGSIAYFRKLLIEFQILNLLPIRSVRWLNM</sequence>
<dbReference type="RefSeq" id="WP_129081680.1">
    <property type="nucleotide sequence ID" value="NZ_CP041070.1"/>
</dbReference>
<dbReference type="SUPFAM" id="SSF56672">
    <property type="entry name" value="DNA/RNA polymerases"/>
    <property type="match status" value="1"/>
</dbReference>
<dbReference type="Pfam" id="PF00078">
    <property type="entry name" value="RVT_1"/>
    <property type="match status" value="1"/>
</dbReference>
<evidence type="ECO:0000259" key="2">
    <source>
        <dbReference type="PROSITE" id="PS50878"/>
    </source>
</evidence>